<keyword evidence="2" id="KW-1185">Reference proteome</keyword>
<evidence type="ECO:0008006" key="3">
    <source>
        <dbReference type="Google" id="ProtNLM"/>
    </source>
</evidence>
<evidence type="ECO:0000313" key="1">
    <source>
        <dbReference type="EMBL" id="MDI9857709.1"/>
    </source>
</evidence>
<sequence>MIQVRKYTIGWDMVNKVGYLTIFDETGKEHVFSHLTLQEISFLKEMLNHRKVHIDPQQWLVAGWDGL</sequence>
<name>A0ABT6Y2M4_9BACT</name>
<dbReference type="Proteomes" id="UP001236507">
    <property type="component" value="Unassembled WGS sequence"/>
</dbReference>
<dbReference type="RefSeq" id="WP_166578952.1">
    <property type="nucleotide sequence ID" value="NZ_JASHIF010000002.1"/>
</dbReference>
<protein>
    <recommendedName>
        <fullName evidence="3">KTSC domain-containing protein</fullName>
    </recommendedName>
</protein>
<evidence type="ECO:0000313" key="2">
    <source>
        <dbReference type="Proteomes" id="UP001236507"/>
    </source>
</evidence>
<accession>A0ABT6Y2M4</accession>
<gene>
    <name evidence="1" type="ORF">QM524_00685</name>
</gene>
<proteinExistence type="predicted"/>
<organism evidence="1 2">
    <name type="scientific">Flectobacillus roseus</name>
    <dbReference type="NCBI Taxonomy" id="502259"/>
    <lineage>
        <taxon>Bacteria</taxon>
        <taxon>Pseudomonadati</taxon>
        <taxon>Bacteroidota</taxon>
        <taxon>Cytophagia</taxon>
        <taxon>Cytophagales</taxon>
        <taxon>Flectobacillaceae</taxon>
        <taxon>Flectobacillus</taxon>
    </lineage>
</organism>
<reference evidence="1 2" key="1">
    <citation type="submission" date="2023-05" db="EMBL/GenBank/DDBJ databases">
        <title>Novel species of genus Flectobacillus isolated from stream in China.</title>
        <authorList>
            <person name="Lu H."/>
        </authorList>
    </citation>
    <scope>NUCLEOTIDE SEQUENCE [LARGE SCALE GENOMIC DNA]</scope>
    <source>
        <strain evidence="1 2">KCTC 42575</strain>
    </source>
</reference>
<dbReference type="EMBL" id="JASHIF010000002">
    <property type="protein sequence ID" value="MDI9857709.1"/>
    <property type="molecule type" value="Genomic_DNA"/>
</dbReference>
<comment type="caution">
    <text evidence="1">The sequence shown here is derived from an EMBL/GenBank/DDBJ whole genome shotgun (WGS) entry which is preliminary data.</text>
</comment>